<comment type="catalytic activity">
    <reaction evidence="3">
        <text>3'-dephospho-CoA + ATP = ADP + CoA + H(+)</text>
        <dbReference type="Rhea" id="RHEA:18245"/>
        <dbReference type="ChEBI" id="CHEBI:15378"/>
        <dbReference type="ChEBI" id="CHEBI:30616"/>
        <dbReference type="ChEBI" id="CHEBI:57287"/>
        <dbReference type="ChEBI" id="CHEBI:57328"/>
        <dbReference type="ChEBI" id="CHEBI:456216"/>
        <dbReference type="EC" id="2.7.1.24"/>
    </reaction>
</comment>
<dbReference type="EC" id="2.7.1.24" evidence="3 4"/>
<sequence>MKVLGITGGVGAGKSTVLDYIAKMYHARVIQADQVGHLLMSPGQVCYYRITETFGSGILKADQNINRSKLADIVFQDHEKLQKLNQIVHPAVKEYIVNEIKKERTAKKVSFVVIEAALLIEDHYETICDEFWYVYTSDDVRRKRLKQARGYSDEKVKQIIKNQMRDNVFRQHCQFVVDNSSNIVENTYEQIDRGLIEHEFL</sequence>
<evidence type="ECO:0000313" key="6">
    <source>
        <dbReference type="Proteomes" id="UP000306509"/>
    </source>
</evidence>
<dbReference type="GO" id="GO:0005737">
    <property type="term" value="C:cytoplasm"/>
    <property type="evidence" value="ECO:0007669"/>
    <property type="project" value="UniProtKB-SubCell"/>
</dbReference>
<gene>
    <name evidence="3 5" type="primary">coaE</name>
    <name evidence="5" type="ORF">DSM106044_01315</name>
</gene>
<dbReference type="NCBIfam" id="TIGR00152">
    <property type="entry name" value="dephospho-CoA kinase"/>
    <property type="match status" value="1"/>
</dbReference>
<dbReference type="PANTHER" id="PTHR10695">
    <property type="entry name" value="DEPHOSPHO-COA KINASE-RELATED"/>
    <property type="match status" value="1"/>
</dbReference>
<protein>
    <recommendedName>
        <fullName evidence="3 4">Dephospho-CoA kinase</fullName>
        <ecNumber evidence="3 4">2.7.1.24</ecNumber>
    </recommendedName>
    <alternativeName>
        <fullName evidence="3">Dephosphocoenzyme A kinase</fullName>
    </alternativeName>
</protein>
<dbReference type="PROSITE" id="PS51219">
    <property type="entry name" value="DPCK"/>
    <property type="match status" value="1"/>
</dbReference>
<dbReference type="PANTHER" id="PTHR10695:SF46">
    <property type="entry name" value="BIFUNCTIONAL COENZYME A SYNTHASE-RELATED"/>
    <property type="match status" value="1"/>
</dbReference>
<dbReference type="STRING" id="180332.GCA_000797495_05432"/>
<keyword evidence="3" id="KW-0963">Cytoplasm</keyword>
<dbReference type="InterPro" id="IPR001977">
    <property type="entry name" value="Depp_CoAkinase"/>
</dbReference>
<dbReference type="CDD" id="cd02022">
    <property type="entry name" value="DPCK"/>
    <property type="match status" value="1"/>
</dbReference>
<evidence type="ECO:0000256" key="1">
    <source>
        <dbReference type="ARBA" id="ARBA00022741"/>
    </source>
</evidence>
<dbReference type="GO" id="GO:0015937">
    <property type="term" value="P:coenzyme A biosynthetic process"/>
    <property type="evidence" value="ECO:0007669"/>
    <property type="project" value="UniProtKB-UniRule"/>
</dbReference>
<evidence type="ECO:0000256" key="2">
    <source>
        <dbReference type="ARBA" id="ARBA00022840"/>
    </source>
</evidence>
<reference evidence="5 6" key="1">
    <citation type="journal article" date="2019" name="Anaerobe">
        <title>Detection of Robinsoniella peoriensis in multiple bone samples of a trauma patient.</title>
        <authorList>
            <person name="Schrottner P."/>
            <person name="Hartwich K."/>
            <person name="Bunk B."/>
            <person name="Schober I."/>
            <person name="Helbig S."/>
            <person name="Rudolph W.W."/>
            <person name="Gunzer F."/>
        </authorList>
    </citation>
    <scope>NUCLEOTIDE SEQUENCE [LARGE SCALE GENOMIC DNA]</scope>
    <source>
        <strain evidence="5 6">DSM 106044</strain>
    </source>
</reference>
<dbReference type="Gene3D" id="3.40.50.300">
    <property type="entry name" value="P-loop containing nucleotide triphosphate hydrolases"/>
    <property type="match status" value="1"/>
</dbReference>
<accession>A0A4U8QLI5</accession>
<dbReference type="GO" id="GO:0004140">
    <property type="term" value="F:dephospho-CoA kinase activity"/>
    <property type="evidence" value="ECO:0007669"/>
    <property type="project" value="UniProtKB-UniRule"/>
</dbReference>
<keyword evidence="3 5" id="KW-0808">Transferase</keyword>
<comment type="similarity">
    <text evidence="3">Belongs to the CoaE family.</text>
</comment>
<proteinExistence type="inferred from homology"/>
<dbReference type="Proteomes" id="UP000306509">
    <property type="component" value="Unassembled WGS sequence"/>
</dbReference>
<feature type="binding site" evidence="3">
    <location>
        <begin position="11"/>
        <end position="16"/>
    </location>
    <ligand>
        <name>ATP</name>
        <dbReference type="ChEBI" id="CHEBI:30616"/>
    </ligand>
</feature>
<dbReference type="EMBL" id="QGQD01000026">
    <property type="protein sequence ID" value="TLD01806.1"/>
    <property type="molecule type" value="Genomic_DNA"/>
</dbReference>
<name>A0A4U8QLI5_9FIRM</name>
<organism evidence="5 6">
    <name type="scientific">Robinsoniella peoriensis</name>
    <dbReference type="NCBI Taxonomy" id="180332"/>
    <lineage>
        <taxon>Bacteria</taxon>
        <taxon>Bacillati</taxon>
        <taxon>Bacillota</taxon>
        <taxon>Clostridia</taxon>
        <taxon>Lachnospirales</taxon>
        <taxon>Lachnospiraceae</taxon>
        <taxon>Robinsoniella</taxon>
    </lineage>
</organism>
<comment type="function">
    <text evidence="3">Catalyzes the phosphorylation of the 3'-hydroxyl group of dephosphocoenzyme A to form coenzyme A.</text>
</comment>
<comment type="subcellular location">
    <subcellularLocation>
        <location evidence="3">Cytoplasm</location>
    </subcellularLocation>
</comment>
<dbReference type="HAMAP" id="MF_00376">
    <property type="entry name" value="Dephospho_CoA_kinase"/>
    <property type="match status" value="1"/>
</dbReference>
<dbReference type="AlphaFoldDB" id="A0A4U8QLI5"/>
<comment type="pathway">
    <text evidence="3">Cofactor biosynthesis; coenzyme A biosynthesis; CoA from (R)-pantothenate: step 5/5.</text>
</comment>
<dbReference type="InterPro" id="IPR027417">
    <property type="entry name" value="P-loop_NTPase"/>
</dbReference>
<dbReference type="GO" id="GO:0005524">
    <property type="term" value="F:ATP binding"/>
    <property type="evidence" value="ECO:0007669"/>
    <property type="project" value="UniProtKB-UniRule"/>
</dbReference>
<keyword evidence="6" id="KW-1185">Reference proteome</keyword>
<dbReference type="UniPathway" id="UPA00241">
    <property type="reaction ID" value="UER00356"/>
</dbReference>
<evidence type="ECO:0000256" key="4">
    <source>
        <dbReference type="NCBIfam" id="TIGR00152"/>
    </source>
</evidence>
<dbReference type="Pfam" id="PF01121">
    <property type="entry name" value="CoaE"/>
    <property type="match status" value="1"/>
</dbReference>
<keyword evidence="1 3" id="KW-0547">Nucleotide-binding</keyword>
<evidence type="ECO:0000256" key="3">
    <source>
        <dbReference type="HAMAP-Rule" id="MF_00376"/>
    </source>
</evidence>
<keyword evidence="3 5" id="KW-0418">Kinase</keyword>
<comment type="caution">
    <text evidence="5">The sequence shown here is derived from an EMBL/GenBank/DDBJ whole genome shotgun (WGS) entry which is preliminary data.</text>
</comment>
<keyword evidence="3" id="KW-0173">Coenzyme A biosynthesis</keyword>
<dbReference type="RefSeq" id="WP_138002077.1">
    <property type="nucleotide sequence ID" value="NZ_QGQD01000026.1"/>
</dbReference>
<dbReference type="SUPFAM" id="SSF52540">
    <property type="entry name" value="P-loop containing nucleoside triphosphate hydrolases"/>
    <property type="match status" value="1"/>
</dbReference>
<evidence type="ECO:0000313" key="5">
    <source>
        <dbReference type="EMBL" id="TLD01806.1"/>
    </source>
</evidence>
<keyword evidence="2 3" id="KW-0067">ATP-binding</keyword>